<sequence>MGNILCVIVLILYYSNQTGRKQIDSDATFAPCILHGKF</sequence>
<geneLocation type="plasmid" evidence="1 2">
    <name>pHLAC01</name>
</geneLocation>
<evidence type="ECO:0000313" key="2">
    <source>
        <dbReference type="Proteomes" id="UP000000740"/>
    </source>
</evidence>
<gene>
    <name evidence="1" type="ordered locus">Hlac_3598</name>
</gene>
<proteinExistence type="predicted"/>
<evidence type="ECO:0000313" key="1">
    <source>
        <dbReference type="EMBL" id="ACM59105.1"/>
    </source>
</evidence>
<dbReference type="Proteomes" id="UP000000740">
    <property type="component" value="Plasmid pHLAC01"/>
</dbReference>
<dbReference type="KEGG" id="hla:Hlac_3598"/>
<dbReference type="EMBL" id="CP001367">
    <property type="protein sequence ID" value="ACM59105.1"/>
    <property type="molecule type" value="Genomic_DNA"/>
</dbReference>
<protein>
    <submittedName>
        <fullName evidence="1">Uncharacterized protein</fullName>
    </submittedName>
</protein>
<organism evidence="1 2">
    <name type="scientific">Halorubrum lacusprofundi (strain ATCC 49239 / DSM 5036 / JCM 8891 / ACAM 34)</name>
    <dbReference type="NCBI Taxonomy" id="416348"/>
    <lineage>
        <taxon>Archaea</taxon>
        <taxon>Methanobacteriati</taxon>
        <taxon>Methanobacteriota</taxon>
        <taxon>Stenosarchaea group</taxon>
        <taxon>Halobacteria</taxon>
        <taxon>Halobacteriales</taxon>
        <taxon>Haloferacaceae</taxon>
        <taxon>Halorubrum</taxon>
    </lineage>
</organism>
<dbReference type="AlphaFoldDB" id="B9LXB4"/>
<reference evidence="1 2" key="1">
    <citation type="journal article" date="2016" name="Stand. Genomic Sci.">
        <title>Complete genome sequence of the Antarctic Halorubrum lacusprofundi type strain ACAM 34.</title>
        <authorList>
            <person name="Anderson I.J."/>
            <person name="DasSarma P."/>
            <person name="Lucas S."/>
            <person name="Copeland A."/>
            <person name="Lapidus A."/>
            <person name="Del Rio T.G."/>
            <person name="Tice H."/>
            <person name="Dalin E."/>
            <person name="Bruce D.C."/>
            <person name="Goodwin L."/>
            <person name="Pitluck S."/>
            <person name="Sims D."/>
            <person name="Brettin T.S."/>
            <person name="Detter J.C."/>
            <person name="Han C.S."/>
            <person name="Larimer F."/>
            <person name="Hauser L."/>
            <person name="Land M."/>
            <person name="Ivanova N."/>
            <person name="Richardson P."/>
            <person name="Cavicchioli R."/>
            <person name="DasSarma S."/>
            <person name="Woese C.R."/>
            <person name="Kyrpides N.C."/>
        </authorList>
    </citation>
    <scope>NUCLEOTIDE SEQUENCE [LARGE SCALE GENOMIC DNA]</scope>
    <source>
        <strain evidence="2">ATCC 49239 / DSM 5036 / JCM 8891 / ACAM 34</strain>
    </source>
</reference>
<dbReference type="HOGENOM" id="CLU_3322846_0_0_2"/>
<name>B9LXB4_HALLT</name>
<accession>B9LXB4</accession>
<keyword evidence="1" id="KW-0614">Plasmid</keyword>
<keyword evidence="2" id="KW-1185">Reference proteome</keyword>